<dbReference type="SUPFAM" id="SSF49265">
    <property type="entry name" value="Fibronectin type III"/>
    <property type="match status" value="2"/>
</dbReference>
<name>A0A2G9QEV7_AQUCT</name>
<dbReference type="PANTHER" id="PTHR46708">
    <property type="entry name" value="TENASCIN"/>
    <property type="match status" value="1"/>
</dbReference>
<feature type="domain" description="Fibronectin type-III" evidence="2">
    <location>
        <begin position="74"/>
        <end position="162"/>
    </location>
</feature>
<dbReference type="Gene3D" id="2.60.40.10">
    <property type="entry name" value="Immunoglobulins"/>
    <property type="match status" value="2"/>
</dbReference>
<evidence type="ECO:0000256" key="1">
    <source>
        <dbReference type="ARBA" id="ARBA00022737"/>
    </source>
</evidence>
<dbReference type="OrthoDB" id="8609993at2759"/>
<evidence type="ECO:0000313" key="4">
    <source>
        <dbReference type="Proteomes" id="UP000228934"/>
    </source>
</evidence>
<dbReference type="SMART" id="SM00060">
    <property type="entry name" value="FN3"/>
    <property type="match status" value="1"/>
</dbReference>
<dbReference type="InterPro" id="IPR036116">
    <property type="entry name" value="FN3_sf"/>
</dbReference>
<dbReference type="InterPro" id="IPR013783">
    <property type="entry name" value="Ig-like_fold"/>
</dbReference>
<dbReference type="AlphaFoldDB" id="A0A2G9QEV7"/>
<dbReference type="FunFam" id="2.60.40.10:FF:000369">
    <property type="entry name" value="Protein tyrosine phosphatase, receptor type B"/>
    <property type="match status" value="1"/>
</dbReference>
<dbReference type="InterPro" id="IPR003961">
    <property type="entry name" value="FN3_dom"/>
</dbReference>
<evidence type="ECO:0000259" key="2">
    <source>
        <dbReference type="PROSITE" id="PS50853"/>
    </source>
</evidence>
<feature type="non-terminal residue" evidence="3">
    <location>
        <position position="162"/>
    </location>
</feature>
<dbReference type="CDD" id="cd00063">
    <property type="entry name" value="FN3"/>
    <property type="match status" value="2"/>
</dbReference>
<proteinExistence type="predicted"/>
<gene>
    <name evidence="3" type="ORF">AB205_0200460</name>
</gene>
<dbReference type="PANTHER" id="PTHR46708:SF2">
    <property type="entry name" value="FIBRONECTIN TYPE-III DOMAIN-CONTAINING PROTEIN"/>
    <property type="match status" value="1"/>
</dbReference>
<keyword evidence="1" id="KW-0677">Repeat</keyword>
<keyword evidence="4" id="KW-1185">Reference proteome</keyword>
<dbReference type="Pfam" id="PF00041">
    <property type="entry name" value="fn3"/>
    <property type="match status" value="2"/>
</dbReference>
<accession>A0A2G9QEV7</accession>
<dbReference type="InterPro" id="IPR050991">
    <property type="entry name" value="ECM_Regulatory_Proteins"/>
</dbReference>
<evidence type="ECO:0000313" key="3">
    <source>
        <dbReference type="EMBL" id="PIO13603.1"/>
    </source>
</evidence>
<organism evidence="3 4">
    <name type="scientific">Aquarana catesbeiana</name>
    <name type="common">American bullfrog</name>
    <name type="synonym">Rana catesbeiana</name>
    <dbReference type="NCBI Taxonomy" id="8400"/>
    <lineage>
        <taxon>Eukaryota</taxon>
        <taxon>Metazoa</taxon>
        <taxon>Chordata</taxon>
        <taxon>Craniata</taxon>
        <taxon>Vertebrata</taxon>
        <taxon>Euteleostomi</taxon>
        <taxon>Amphibia</taxon>
        <taxon>Batrachia</taxon>
        <taxon>Anura</taxon>
        <taxon>Neobatrachia</taxon>
        <taxon>Ranoidea</taxon>
        <taxon>Ranidae</taxon>
        <taxon>Aquarana</taxon>
    </lineage>
</organism>
<reference evidence="4" key="1">
    <citation type="journal article" date="2017" name="Nat. Commun.">
        <title>The North American bullfrog draft genome provides insight into hormonal regulation of long noncoding RNA.</title>
        <authorList>
            <person name="Hammond S.A."/>
            <person name="Warren R.L."/>
            <person name="Vandervalk B.P."/>
            <person name="Kucuk E."/>
            <person name="Khan H."/>
            <person name="Gibb E.A."/>
            <person name="Pandoh P."/>
            <person name="Kirk H."/>
            <person name="Zhao Y."/>
            <person name="Jones M."/>
            <person name="Mungall A.J."/>
            <person name="Coope R."/>
            <person name="Pleasance S."/>
            <person name="Moore R.A."/>
            <person name="Holt R.A."/>
            <person name="Round J.M."/>
            <person name="Ohora S."/>
            <person name="Walle B.V."/>
            <person name="Veldhoen N."/>
            <person name="Helbing C.C."/>
            <person name="Birol I."/>
        </authorList>
    </citation>
    <scope>NUCLEOTIDE SEQUENCE [LARGE SCALE GENOMIC DNA]</scope>
</reference>
<dbReference type="PROSITE" id="PS50853">
    <property type="entry name" value="FN3"/>
    <property type="match status" value="1"/>
</dbReference>
<sequence length="162" mass="17250">MSLNWTQPDEYQSSYTYRVQTNVNSSSTQINNTTVSSATIGNLTAGETYTFTVYTISACNIQSDPVPIIDCTLPGQAVGAAASSNTSVNSLFVSWTAPQGKVSNYNVTITEYVNNTMQTGTMQPNMTQVNFTGLLPGRVYNVTIVTVSSSCSQAAPSLSQAT</sequence>
<dbReference type="Proteomes" id="UP000228934">
    <property type="component" value="Unassembled WGS sequence"/>
</dbReference>
<protein>
    <recommendedName>
        <fullName evidence="2">Fibronectin type-III domain-containing protein</fullName>
    </recommendedName>
</protein>
<dbReference type="EMBL" id="KZ059714">
    <property type="protein sequence ID" value="PIO13603.1"/>
    <property type="molecule type" value="Genomic_DNA"/>
</dbReference>